<dbReference type="Gene3D" id="1.20.1280.50">
    <property type="match status" value="1"/>
</dbReference>
<dbReference type="Pfam" id="PF00646">
    <property type="entry name" value="F-box"/>
    <property type="match status" value="1"/>
</dbReference>
<protein>
    <submittedName>
        <fullName evidence="3">Uncharacterized protein</fullName>
    </submittedName>
</protein>
<dbReference type="EMBL" id="CABITT030000008">
    <property type="protein sequence ID" value="VVB14085.1"/>
    <property type="molecule type" value="Genomic_DNA"/>
</dbReference>
<evidence type="ECO:0000259" key="1">
    <source>
        <dbReference type="Pfam" id="PF00646"/>
    </source>
</evidence>
<name>A0A565CK99_9BRAS</name>
<sequence length="220" mass="25389">METPNSSSWSELPMDILISLLERLNFADFHRAKMACSNWYLCSKQTLLLKSGPPWLMLFPKDGCVLYNPDEDRVYKPKRDFSGIRFLPNSGKWFLVVDSRSQLCIIDVFSEKRIDLPPLESIKGGLYSLERLGDEEFKEELISCGYRVIQSAENLRGVLRVDEKMEEYIVVWCFNSIRSNSNYIGFCKNGEGHYREITAHMEELLGLSDMVLCGDRLYGT</sequence>
<proteinExistence type="predicted"/>
<dbReference type="InterPro" id="IPR036047">
    <property type="entry name" value="F-box-like_dom_sf"/>
</dbReference>
<dbReference type="OrthoDB" id="1083899at2759"/>
<dbReference type="InterPro" id="IPR005174">
    <property type="entry name" value="KIB1-4_b-propeller"/>
</dbReference>
<dbReference type="SUPFAM" id="SSF81383">
    <property type="entry name" value="F-box domain"/>
    <property type="match status" value="1"/>
</dbReference>
<dbReference type="PANTHER" id="PTHR44259:SF31">
    <property type="entry name" value="F-BOX FAMILY PROTEIN"/>
    <property type="match status" value="1"/>
</dbReference>
<feature type="domain" description="KIB1-4 beta-propeller" evidence="2">
    <location>
        <begin position="66"/>
        <end position="218"/>
    </location>
</feature>
<evidence type="ECO:0000313" key="3">
    <source>
        <dbReference type="EMBL" id="VVB14085.1"/>
    </source>
</evidence>
<accession>A0A565CK99</accession>
<feature type="domain" description="F-box" evidence="1">
    <location>
        <begin position="9"/>
        <end position="44"/>
    </location>
</feature>
<evidence type="ECO:0000313" key="4">
    <source>
        <dbReference type="Proteomes" id="UP000489600"/>
    </source>
</evidence>
<dbReference type="Proteomes" id="UP000489600">
    <property type="component" value="Unassembled WGS sequence"/>
</dbReference>
<evidence type="ECO:0000259" key="2">
    <source>
        <dbReference type="Pfam" id="PF03478"/>
    </source>
</evidence>
<reference evidence="3" key="1">
    <citation type="submission" date="2019-07" db="EMBL/GenBank/DDBJ databases">
        <authorList>
            <person name="Dittberner H."/>
        </authorList>
    </citation>
    <scope>NUCLEOTIDE SEQUENCE [LARGE SCALE GENOMIC DNA]</scope>
</reference>
<keyword evidence="4" id="KW-1185">Reference proteome</keyword>
<dbReference type="AlphaFoldDB" id="A0A565CK99"/>
<dbReference type="InterPro" id="IPR050942">
    <property type="entry name" value="F-box_BR-signaling"/>
</dbReference>
<dbReference type="PANTHER" id="PTHR44259">
    <property type="entry name" value="OS07G0183000 PROTEIN-RELATED"/>
    <property type="match status" value="1"/>
</dbReference>
<dbReference type="InterPro" id="IPR001810">
    <property type="entry name" value="F-box_dom"/>
</dbReference>
<dbReference type="Pfam" id="PF03478">
    <property type="entry name" value="Beta-prop_KIB1-4"/>
    <property type="match status" value="1"/>
</dbReference>
<comment type="caution">
    <text evidence="3">The sequence shown here is derived from an EMBL/GenBank/DDBJ whole genome shotgun (WGS) entry which is preliminary data.</text>
</comment>
<gene>
    <name evidence="3" type="ORF">ANE_LOCUS24529</name>
</gene>
<organism evidence="3 4">
    <name type="scientific">Arabis nemorensis</name>
    <dbReference type="NCBI Taxonomy" id="586526"/>
    <lineage>
        <taxon>Eukaryota</taxon>
        <taxon>Viridiplantae</taxon>
        <taxon>Streptophyta</taxon>
        <taxon>Embryophyta</taxon>
        <taxon>Tracheophyta</taxon>
        <taxon>Spermatophyta</taxon>
        <taxon>Magnoliopsida</taxon>
        <taxon>eudicotyledons</taxon>
        <taxon>Gunneridae</taxon>
        <taxon>Pentapetalae</taxon>
        <taxon>rosids</taxon>
        <taxon>malvids</taxon>
        <taxon>Brassicales</taxon>
        <taxon>Brassicaceae</taxon>
        <taxon>Arabideae</taxon>
        <taxon>Arabis</taxon>
    </lineage>
</organism>